<protein>
    <submittedName>
        <fullName evidence="1">Uncharacterized protein</fullName>
    </submittedName>
</protein>
<proteinExistence type="predicted"/>
<sequence>MRMGCIDISGMLKGSCEIMQSSW</sequence>
<dbReference type="AlphaFoldDB" id="A0A2P2JFL5"/>
<dbReference type="EMBL" id="GGEC01011774">
    <property type="protein sequence ID" value="MBW92257.1"/>
    <property type="molecule type" value="Transcribed_RNA"/>
</dbReference>
<organism evidence="1">
    <name type="scientific">Rhizophora mucronata</name>
    <name type="common">Asiatic mangrove</name>
    <dbReference type="NCBI Taxonomy" id="61149"/>
    <lineage>
        <taxon>Eukaryota</taxon>
        <taxon>Viridiplantae</taxon>
        <taxon>Streptophyta</taxon>
        <taxon>Embryophyta</taxon>
        <taxon>Tracheophyta</taxon>
        <taxon>Spermatophyta</taxon>
        <taxon>Magnoliopsida</taxon>
        <taxon>eudicotyledons</taxon>
        <taxon>Gunneridae</taxon>
        <taxon>Pentapetalae</taxon>
        <taxon>rosids</taxon>
        <taxon>fabids</taxon>
        <taxon>Malpighiales</taxon>
        <taxon>Rhizophoraceae</taxon>
        <taxon>Rhizophora</taxon>
    </lineage>
</organism>
<accession>A0A2P2JFL5</accession>
<evidence type="ECO:0000313" key="1">
    <source>
        <dbReference type="EMBL" id="MBW92257.1"/>
    </source>
</evidence>
<name>A0A2P2JFL5_RHIMU</name>
<reference evidence="1" key="1">
    <citation type="submission" date="2018-02" db="EMBL/GenBank/DDBJ databases">
        <title>Rhizophora mucronata_Transcriptome.</title>
        <authorList>
            <person name="Meera S.P."/>
            <person name="Sreeshan A."/>
            <person name="Augustine A."/>
        </authorList>
    </citation>
    <scope>NUCLEOTIDE SEQUENCE</scope>
    <source>
        <tissue evidence="1">Leaf</tissue>
    </source>
</reference>